<comment type="caution">
    <text evidence="1">The sequence shown here is derived from an EMBL/GenBank/DDBJ whole genome shotgun (WGS) entry which is preliminary data.</text>
</comment>
<organism evidence="1 2">
    <name type="scientific">Rhizobium meliloti</name>
    <name type="common">Ensifer meliloti</name>
    <name type="synonym">Sinorhizobium meliloti</name>
    <dbReference type="NCBI Taxonomy" id="382"/>
    <lineage>
        <taxon>Bacteria</taxon>
        <taxon>Pseudomonadati</taxon>
        <taxon>Pseudomonadota</taxon>
        <taxon>Alphaproteobacteria</taxon>
        <taxon>Hyphomicrobiales</taxon>
        <taxon>Rhizobiaceae</taxon>
        <taxon>Sinorhizobium/Ensifer group</taxon>
        <taxon>Sinorhizobium</taxon>
    </lineage>
</organism>
<accession>A0A2J0ZA57</accession>
<gene>
    <name evidence="1" type="ORF">CEJ86_04395</name>
</gene>
<dbReference type="Proteomes" id="UP000231987">
    <property type="component" value="Unassembled WGS sequence"/>
</dbReference>
<reference evidence="1 2" key="1">
    <citation type="submission" date="2017-06" db="EMBL/GenBank/DDBJ databases">
        <title>Ensifer strains isolated from leguminous trees and herbs display diverse denitrification phenotypes with some acting as strong N2O sinks.</title>
        <authorList>
            <person name="Woliy K."/>
            <person name="Mania D."/>
            <person name="Bakken L.R."/>
            <person name="Frostegard A."/>
        </authorList>
    </citation>
    <scope>NUCLEOTIDE SEQUENCE [LARGE SCALE GENOMIC DNA]</scope>
    <source>
        <strain evidence="1 2">AC50a</strain>
    </source>
</reference>
<dbReference type="RefSeq" id="WP_100669968.1">
    <property type="nucleotide sequence ID" value="NZ_NJGD01000001.1"/>
</dbReference>
<evidence type="ECO:0000313" key="1">
    <source>
        <dbReference type="EMBL" id="PJR17397.1"/>
    </source>
</evidence>
<evidence type="ECO:0000313" key="2">
    <source>
        <dbReference type="Proteomes" id="UP000231987"/>
    </source>
</evidence>
<proteinExistence type="predicted"/>
<protein>
    <submittedName>
        <fullName evidence="1">Uncharacterized protein</fullName>
    </submittedName>
</protein>
<dbReference type="EMBL" id="NJGD01000001">
    <property type="protein sequence ID" value="PJR17397.1"/>
    <property type="molecule type" value="Genomic_DNA"/>
</dbReference>
<dbReference type="AlphaFoldDB" id="A0A2J0ZA57"/>
<sequence>MSAPASSRERTSYWISLVSLLAAVPLAVLVGSRGEFAAWLQPRMQPPVTVERDGSGQGAGGSWRLTSLRRLPGTLPDTSLMLAEIDVSVQAADVLKQALPCALSLTDGAGRRWDPLPLPGRLLRQADPAIADRPQCTTLTIGEAGEASLRVVELFLVPRQADGFTLSLALTGSPPILLK</sequence>
<name>A0A2J0ZA57_RHIML</name>